<proteinExistence type="predicted"/>
<protein>
    <recommendedName>
        <fullName evidence="2">Ysc84 actin-binding domain-containing protein</fullName>
    </recommendedName>
</protein>
<evidence type="ECO:0000313" key="4">
    <source>
        <dbReference type="Proteomes" id="UP001432180"/>
    </source>
</evidence>
<dbReference type="InterPro" id="IPR007461">
    <property type="entry name" value="Ysc84_actin-binding"/>
</dbReference>
<feature type="chain" id="PRO_5045859778" description="Ysc84 actin-binding domain-containing protein" evidence="1">
    <location>
        <begin position="31"/>
        <end position="187"/>
    </location>
</feature>
<evidence type="ECO:0000259" key="2">
    <source>
        <dbReference type="Pfam" id="PF04366"/>
    </source>
</evidence>
<organism evidence="3 4">
    <name type="scientific">Thiorhodovibrio winogradskyi</name>
    <dbReference type="NCBI Taxonomy" id="77007"/>
    <lineage>
        <taxon>Bacteria</taxon>
        <taxon>Pseudomonadati</taxon>
        <taxon>Pseudomonadota</taxon>
        <taxon>Gammaproteobacteria</taxon>
        <taxon>Chromatiales</taxon>
        <taxon>Chromatiaceae</taxon>
        <taxon>Thiorhodovibrio</taxon>
    </lineage>
</organism>
<accession>A0ABZ0SDM7</accession>
<keyword evidence="1" id="KW-0732">Signal</keyword>
<reference evidence="3 4" key="1">
    <citation type="journal article" date="2023" name="Microorganisms">
        <title>Thiorhodovibrio frisius and Trv. litoralis spp. nov., Two Novel Members from a Clade of Fastidious Purple Sulfur Bacteria That Exhibit Unique Red-Shifted Light-Harvesting Capabilities.</title>
        <authorList>
            <person name="Methner A."/>
            <person name="Kuzyk S.B."/>
            <person name="Petersen J."/>
            <person name="Bauer S."/>
            <person name="Brinkmann H."/>
            <person name="Sichau K."/>
            <person name="Wanner G."/>
            <person name="Wolf J."/>
            <person name="Neumann-Schaal M."/>
            <person name="Henke P."/>
            <person name="Tank M."/>
            <person name="Sproer C."/>
            <person name="Bunk B."/>
            <person name="Overmann J."/>
        </authorList>
    </citation>
    <scope>NUCLEOTIDE SEQUENCE [LARGE SCALE GENOMIC DNA]</scope>
    <source>
        <strain evidence="3 4">DSM 6702</strain>
    </source>
</reference>
<feature type="domain" description="Ysc84 actin-binding" evidence="2">
    <location>
        <begin position="100"/>
        <end position="184"/>
    </location>
</feature>
<keyword evidence="4" id="KW-1185">Reference proteome</keyword>
<dbReference type="Pfam" id="PF04366">
    <property type="entry name" value="Ysc84"/>
    <property type="match status" value="1"/>
</dbReference>
<dbReference type="Proteomes" id="UP001432180">
    <property type="component" value="Chromosome"/>
</dbReference>
<sequence length="187" mass="19859">MTPSQNRMKQLLLATAATFSLLAVSAQAVAATAEDLDRDASQALQLLYKSNPTAKVIAEKATAILVFPSVIKAGLVFGGSYGEGVLMKADKVAGYYNSVSASWGWQAGAQSYSYVVFLMNDKAVTYLDKSEGWEIGVGPTVAVVDQGLAENLSSTTLQDDAYAFIFDQKGLMASLSIEGTKISPIKR</sequence>
<dbReference type="EMBL" id="CP121472">
    <property type="protein sequence ID" value="WPL18161.1"/>
    <property type="molecule type" value="Genomic_DNA"/>
</dbReference>
<dbReference type="CDD" id="cd11524">
    <property type="entry name" value="SYLF"/>
    <property type="match status" value="1"/>
</dbReference>
<name>A0ABZ0SDM7_9GAMM</name>
<dbReference type="RefSeq" id="WP_328983940.1">
    <property type="nucleotide sequence ID" value="NZ_CP121472.1"/>
</dbReference>
<feature type="signal peptide" evidence="1">
    <location>
        <begin position="1"/>
        <end position="30"/>
    </location>
</feature>
<evidence type="ECO:0000313" key="3">
    <source>
        <dbReference type="EMBL" id="WPL18161.1"/>
    </source>
</evidence>
<evidence type="ECO:0000256" key="1">
    <source>
        <dbReference type="SAM" id="SignalP"/>
    </source>
</evidence>
<gene>
    <name evidence="3" type="ORF">Thiowin_03220</name>
</gene>